<sequence length="95" mass="11082">MSKKTRCQDILSEDNECIIEFKPCEMIKSVNINVDVEPESDECCCNLSHGLDNMFVMQLVCSILSELNSKCTENRHRHKHKNKHKHKDSNKHNHC</sequence>
<keyword evidence="3" id="KW-1185">Reference proteome</keyword>
<dbReference type="EMBL" id="JABBNI010000031">
    <property type="protein sequence ID" value="NMM64039.1"/>
    <property type="molecule type" value="Genomic_DNA"/>
</dbReference>
<feature type="compositionally biased region" description="Basic residues" evidence="1">
    <location>
        <begin position="75"/>
        <end position="95"/>
    </location>
</feature>
<dbReference type="Proteomes" id="UP000537131">
    <property type="component" value="Unassembled WGS sequence"/>
</dbReference>
<evidence type="ECO:0000313" key="3">
    <source>
        <dbReference type="Proteomes" id="UP000537131"/>
    </source>
</evidence>
<comment type="caution">
    <text evidence="2">The sequence shown here is derived from an EMBL/GenBank/DDBJ whole genome shotgun (WGS) entry which is preliminary data.</text>
</comment>
<evidence type="ECO:0000313" key="2">
    <source>
        <dbReference type="EMBL" id="NMM64039.1"/>
    </source>
</evidence>
<gene>
    <name evidence="2" type="ORF">HBE96_15435</name>
</gene>
<dbReference type="AlphaFoldDB" id="A0A7Y0EID7"/>
<organism evidence="2 3">
    <name type="scientific">Clostridium muellerianum</name>
    <dbReference type="NCBI Taxonomy" id="2716538"/>
    <lineage>
        <taxon>Bacteria</taxon>
        <taxon>Bacillati</taxon>
        <taxon>Bacillota</taxon>
        <taxon>Clostridia</taxon>
        <taxon>Eubacteriales</taxon>
        <taxon>Clostridiaceae</taxon>
        <taxon>Clostridium</taxon>
    </lineage>
</organism>
<reference evidence="2 3" key="1">
    <citation type="submission" date="2020-04" db="EMBL/GenBank/DDBJ databases">
        <authorList>
            <person name="Doyle D.A."/>
        </authorList>
    </citation>
    <scope>NUCLEOTIDE SEQUENCE [LARGE SCALE GENOMIC DNA]</scope>
    <source>
        <strain evidence="2 3">P21</strain>
    </source>
</reference>
<evidence type="ECO:0000256" key="1">
    <source>
        <dbReference type="SAM" id="MobiDB-lite"/>
    </source>
</evidence>
<accession>A0A7Y0EID7</accession>
<dbReference type="RefSeq" id="WP_169298637.1">
    <property type="nucleotide sequence ID" value="NZ_JABBNI010000031.1"/>
</dbReference>
<proteinExistence type="predicted"/>
<protein>
    <submittedName>
        <fullName evidence="2">Uncharacterized protein</fullName>
    </submittedName>
</protein>
<feature type="region of interest" description="Disordered" evidence="1">
    <location>
        <begin position="73"/>
        <end position="95"/>
    </location>
</feature>
<name>A0A7Y0EID7_9CLOT</name>
<reference evidence="2 3" key="2">
    <citation type="submission" date="2020-06" db="EMBL/GenBank/DDBJ databases">
        <title>Complete Genome Sequence of Clostridium muelleri sp. nov. P21T, an Acid-Alcohol Producing Acetogen Isolated from Old Hay.</title>
        <authorList>
            <person name="Duncan K.E."/>
            <person name="Tanner R.S."/>
        </authorList>
    </citation>
    <scope>NUCLEOTIDE SEQUENCE [LARGE SCALE GENOMIC DNA]</scope>
    <source>
        <strain evidence="2 3">P21</strain>
    </source>
</reference>